<dbReference type="InterPro" id="IPR030972">
    <property type="entry name" value="UrcA_uranyl"/>
</dbReference>
<evidence type="ECO:0000313" key="2">
    <source>
        <dbReference type="EMBL" id="MFC6034637.1"/>
    </source>
</evidence>
<dbReference type="EMBL" id="JBHPON010000001">
    <property type="protein sequence ID" value="MFC6034637.1"/>
    <property type="molecule type" value="Genomic_DNA"/>
</dbReference>
<evidence type="ECO:0000256" key="1">
    <source>
        <dbReference type="SAM" id="SignalP"/>
    </source>
</evidence>
<evidence type="ECO:0000313" key="3">
    <source>
        <dbReference type="Proteomes" id="UP001596116"/>
    </source>
</evidence>
<feature type="chain" id="PRO_5046478675" evidence="1">
    <location>
        <begin position="22"/>
        <end position="100"/>
    </location>
</feature>
<sequence length="100" mass="10474">MIRTLAIAATVFVAVQAPAFAGDIVVEFDSARLEDPAYLEAVKSDISAAAAKVCKAEYAGSPLYASRLRNCVEQASADAEAQIAQKLMTAQAEPTQIAAK</sequence>
<keyword evidence="1" id="KW-0732">Signal</keyword>
<protein>
    <submittedName>
        <fullName evidence="2">UrcA family protein</fullName>
    </submittedName>
</protein>
<comment type="caution">
    <text evidence="2">The sequence shown here is derived from an EMBL/GenBank/DDBJ whole genome shotgun (WGS) entry which is preliminary data.</text>
</comment>
<dbReference type="NCBIfam" id="TIGR04433">
    <property type="entry name" value="UrcA_uranyl"/>
    <property type="match status" value="1"/>
</dbReference>
<name>A0ABW1KVJ2_9PROT</name>
<organism evidence="2 3">
    <name type="scientific">Hyphococcus aureus</name>
    <dbReference type="NCBI Taxonomy" id="2666033"/>
    <lineage>
        <taxon>Bacteria</taxon>
        <taxon>Pseudomonadati</taxon>
        <taxon>Pseudomonadota</taxon>
        <taxon>Alphaproteobacteria</taxon>
        <taxon>Parvularculales</taxon>
        <taxon>Parvularculaceae</taxon>
        <taxon>Hyphococcus</taxon>
    </lineage>
</organism>
<accession>A0ABW1KVJ2</accession>
<dbReference type="Proteomes" id="UP001596116">
    <property type="component" value="Unassembled WGS sequence"/>
</dbReference>
<reference evidence="2 3" key="1">
    <citation type="submission" date="2024-09" db="EMBL/GenBank/DDBJ databases">
        <authorList>
            <person name="Zhang Z.-H."/>
        </authorList>
    </citation>
    <scope>NUCLEOTIDE SEQUENCE [LARGE SCALE GENOMIC DNA]</scope>
    <source>
        <strain evidence="2 3">HHTR114</strain>
    </source>
</reference>
<gene>
    <name evidence="2" type="ORF">ACFMB1_03730</name>
</gene>
<dbReference type="RefSeq" id="WP_379880025.1">
    <property type="nucleotide sequence ID" value="NZ_JBHPON010000001.1"/>
</dbReference>
<feature type="signal peptide" evidence="1">
    <location>
        <begin position="1"/>
        <end position="21"/>
    </location>
</feature>
<keyword evidence="3" id="KW-1185">Reference proteome</keyword>
<proteinExistence type="predicted"/>